<dbReference type="GO" id="GO:0015225">
    <property type="term" value="F:biotin transmembrane transporter activity"/>
    <property type="evidence" value="ECO:0007669"/>
    <property type="project" value="UniProtKB-UniRule"/>
</dbReference>
<keyword evidence="7 8" id="KW-0472">Membrane</keyword>
<feature type="transmembrane region" description="Helical" evidence="9">
    <location>
        <begin position="91"/>
        <end position="108"/>
    </location>
</feature>
<keyword evidence="11" id="KW-1185">Reference proteome</keyword>
<dbReference type="AlphaFoldDB" id="A0AA97FEM5"/>
<dbReference type="Gene3D" id="1.10.1760.20">
    <property type="match status" value="1"/>
</dbReference>
<feature type="transmembrane region" description="Helical" evidence="9">
    <location>
        <begin position="12"/>
        <end position="29"/>
    </location>
</feature>
<keyword evidence="5 9" id="KW-0812">Transmembrane</keyword>
<dbReference type="GO" id="GO:0005886">
    <property type="term" value="C:plasma membrane"/>
    <property type="evidence" value="ECO:0007669"/>
    <property type="project" value="UniProtKB-SubCell"/>
</dbReference>
<evidence type="ECO:0000256" key="5">
    <source>
        <dbReference type="ARBA" id="ARBA00022692"/>
    </source>
</evidence>
<evidence type="ECO:0000313" key="11">
    <source>
        <dbReference type="Proteomes" id="UP001305498"/>
    </source>
</evidence>
<dbReference type="PIRSF" id="PIRSF016661">
    <property type="entry name" value="BioY"/>
    <property type="match status" value="1"/>
</dbReference>
<keyword evidence="4 8" id="KW-1003">Cell membrane</keyword>
<proteinExistence type="inferred from homology"/>
<feature type="transmembrane region" description="Helical" evidence="9">
    <location>
        <begin position="163"/>
        <end position="180"/>
    </location>
</feature>
<dbReference type="InterPro" id="IPR003784">
    <property type="entry name" value="BioY"/>
</dbReference>
<feature type="transmembrane region" description="Helical" evidence="9">
    <location>
        <begin position="62"/>
        <end position="79"/>
    </location>
</feature>
<dbReference type="PANTHER" id="PTHR34295:SF4">
    <property type="entry name" value="BIOTIN TRANSPORTER BIOY-RELATED"/>
    <property type="match status" value="1"/>
</dbReference>
<evidence type="ECO:0000256" key="6">
    <source>
        <dbReference type="ARBA" id="ARBA00022989"/>
    </source>
</evidence>
<feature type="transmembrane region" description="Helical" evidence="9">
    <location>
        <begin position="120"/>
        <end position="143"/>
    </location>
</feature>
<dbReference type="EMBL" id="CP118157">
    <property type="protein sequence ID" value="WOF21728.1"/>
    <property type="molecule type" value="Genomic_DNA"/>
</dbReference>
<evidence type="ECO:0000256" key="4">
    <source>
        <dbReference type="ARBA" id="ARBA00022475"/>
    </source>
</evidence>
<evidence type="ECO:0000256" key="2">
    <source>
        <dbReference type="ARBA" id="ARBA00010692"/>
    </source>
</evidence>
<evidence type="ECO:0000256" key="1">
    <source>
        <dbReference type="ARBA" id="ARBA00004651"/>
    </source>
</evidence>
<keyword evidence="6 9" id="KW-1133">Transmembrane helix</keyword>
<evidence type="ECO:0000256" key="7">
    <source>
        <dbReference type="ARBA" id="ARBA00023136"/>
    </source>
</evidence>
<evidence type="ECO:0000256" key="3">
    <source>
        <dbReference type="ARBA" id="ARBA00022448"/>
    </source>
</evidence>
<comment type="similarity">
    <text evidence="2 8">Belongs to the BioY family.</text>
</comment>
<keyword evidence="3 8" id="KW-0813">Transport</keyword>
<organism evidence="10 11">
    <name type="scientific">Microbacterium betulae</name>
    <dbReference type="NCBI Taxonomy" id="2981139"/>
    <lineage>
        <taxon>Bacteria</taxon>
        <taxon>Bacillati</taxon>
        <taxon>Actinomycetota</taxon>
        <taxon>Actinomycetes</taxon>
        <taxon>Micrococcales</taxon>
        <taxon>Microbacteriaceae</taxon>
        <taxon>Microbacterium</taxon>
    </lineage>
</organism>
<dbReference type="Proteomes" id="UP001305498">
    <property type="component" value="Chromosome"/>
</dbReference>
<comment type="subcellular location">
    <subcellularLocation>
        <location evidence="1 8">Cell membrane</location>
        <topology evidence="1 8">Multi-pass membrane protein</topology>
    </subcellularLocation>
</comment>
<reference evidence="10 11" key="1">
    <citation type="submission" date="2023-02" db="EMBL/GenBank/DDBJ databases">
        <title>Microbacterium betulae sp. nov., isolated from birch wood.</title>
        <authorList>
            <person name="Pasciak M."/>
            <person name="Pawlik K.J."/>
            <person name="Martynowski D."/>
            <person name="Laczmanski L."/>
            <person name="Ciekot J."/>
            <person name="Szponar B."/>
            <person name="Wojcik-Fatla A."/>
            <person name="Mackiewicz B."/>
            <person name="Farian E."/>
            <person name="Cholewa G."/>
            <person name="Cholewa A."/>
            <person name="Dutkiewicz J."/>
        </authorList>
    </citation>
    <scope>NUCLEOTIDE SEQUENCE [LARGE SCALE GENOMIC DNA]</scope>
    <source>
        <strain evidence="10 11">AB</strain>
    </source>
</reference>
<dbReference type="RefSeq" id="WP_317138206.1">
    <property type="nucleotide sequence ID" value="NZ_CP118157.1"/>
</dbReference>
<name>A0AA97FEM5_9MICO</name>
<protein>
    <recommendedName>
        <fullName evidence="8">Biotin transporter</fullName>
    </recommendedName>
</protein>
<dbReference type="PANTHER" id="PTHR34295">
    <property type="entry name" value="BIOTIN TRANSPORTER BIOY"/>
    <property type="match status" value="1"/>
</dbReference>
<accession>A0AA97FEM5</accession>
<dbReference type="Pfam" id="PF02632">
    <property type="entry name" value="BioY"/>
    <property type="match status" value="1"/>
</dbReference>
<evidence type="ECO:0000256" key="9">
    <source>
        <dbReference type="SAM" id="Phobius"/>
    </source>
</evidence>
<evidence type="ECO:0000313" key="10">
    <source>
        <dbReference type="EMBL" id="WOF21728.1"/>
    </source>
</evidence>
<dbReference type="KEGG" id="mbet:N8K70_10045"/>
<evidence type="ECO:0000256" key="8">
    <source>
        <dbReference type="PIRNR" id="PIRNR016661"/>
    </source>
</evidence>
<gene>
    <name evidence="10" type="ORF">N8K70_10045</name>
</gene>
<sequence>MSQTSRFEGRDIARIAVFAAIIIALGLMGPIPGPIGVPITAQTLGVMLAGAVLGWRGAAASVLVVLVLAAIGLPVLSGGKGGLGVFVGPTAGYLVGWVAGAAVVGLIAHAGGRRLEWWRVALANVVGGILVIYAFGIPVQAIVLALPLGETVVASAVFLPGDLVKVVLATVLTVAVHRAYPVGFGAARPRVRTQEPATEEPATVDE</sequence>